<sequence length="101" mass="11996">MVLKCCVKKFTLPLYSDHQNLYDKKCFDFVISKEHKRDVKYETYIKLDEHITSYMDFDTYKSSCETKKKNSDVNMIGNVQVPFNCTLRNEYMAITGITMMH</sequence>
<dbReference type="EMBL" id="DF158257">
    <property type="protein sequence ID" value="GAB69953.1"/>
    <property type="molecule type" value="Genomic_DNA"/>
</dbReference>
<evidence type="ECO:0000313" key="1">
    <source>
        <dbReference type="EMBL" id="GAB69953.1"/>
    </source>
</evidence>
<accession>K6UNZ8</accession>
<dbReference type="RefSeq" id="XP_004228171.1">
    <property type="nucleotide sequence ID" value="XM_004228123.1"/>
</dbReference>
<dbReference type="GeneID" id="14696495"/>
<dbReference type="VEuPathDB" id="PlasmoDB:PCYB_007020"/>
<protein>
    <submittedName>
        <fullName evidence="1">CYIR protein</fullName>
    </submittedName>
</protein>
<reference evidence="1 2" key="1">
    <citation type="journal article" date="2012" name="Nat. Genet.">
        <title>Plasmodium cynomolgi genome sequences provide insight into Plasmodium vivax and the monkey malaria clade.</title>
        <authorList>
            <person name="Tachibana S."/>
            <person name="Sullivan S.A."/>
            <person name="Kawai S."/>
            <person name="Nakamura S."/>
            <person name="Kim H.R."/>
            <person name="Goto N."/>
            <person name="Arisue N."/>
            <person name="Palacpac N.M.Q."/>
            <person name="Honma H."/>
            <person name="Yagi M."/>
            <person name="Tougan T."/>
            <person name="Katakai Y."/>
            <person name="Kaneko O."/>
            <person name="Mita T."/>
            <person name="Kita K."/>
            <person name="Yasutomi Y."/>
            <person name="Sutton P.L."/>
            <person name="Shakhbatyan R."/>
            <person name="Horii T."/>
            <person name="Yasunaga T."/>
            <person name="Barnwell J.W."/>
            <person name="Escalante A.A."/>
            <person name="Carlton J.M."/>
            <person name="Tanabe K."/>
        </authorList>
    </citation>
    <scope>NUCLEOTIDE SEQUENCE [LARGE SCALE GENOMIC DNA]</scope>
    <source>
        <strain evidence="1 2">B</strain>
    </source>
</reference>
<gene>
    <name evidence="1" type="ORF">PCYB_007020</name>
</gene>
<name>K6UNZ8_PLACD</name>
<proteinExistence type="predicted"/>
<dbReference type="AlphaFoldDB" id="K6UNZ8"/>
<keyword evidence="2" id="KW-1185">Reference proteome</keyword>
<dbReference type="Proteomes" id="UP000006319">
    <property type="component" value="Unassembled WGS sequence"/>
</dbReference>
<organism evidence="1 2">
    <name type="scientific">Plasmodium cynomolgi (strain B)</name>
    <dbReference type="NCBI Taxonomy" id="1120755"/>
    <lineage>
        <taxon>Eukaryota</taxon>
        <taxon>Sar</taxon>
        <taxon>Alveolata</taxon>
        <taxon>Apicomplexa</taxon>
        <taxon>Aconoidasida</taxon>
        <taxon>Haemosporida</taxon>
        <taxon>Plasmodiidae</taxon>
        <taxon>Plasmodium</taxon>
        <taxon>Plasmodium (Plasmodium)</taxon>
    </lineage>
</organism>
<evidence type="ECO:0000313" key="2">
    <source>
        <dbReference type="Proteomes" id="UP000006319"/>
    </source>
</evidence>
<dbReference type="KEGG" id="pcy:PCYB_007020"/>